<name>A0A1R2CSB6_9CILI</name>
<evidence type="ECO:0000313" key="1">
    <source>
        <dbReference type="EMBL" id="OMJ91897.1"/>
    </source>
</evidence>
<protein>
    <submittedName>
        <fullName evidence="1">Uncharacterized protein</fullName>
    </submittedName>
</protein>
<gene>
    <name evidence="1" type="ORF">SteCoe_5456</name>
</gene>
<sequence length="116" mass="13533">MPPLLIPDVPIKSSITSNRIITLQRLSGSPIMKSYEQLIRTCSAIIPTKNFTFKKEKKRIITLKKNIKNITDDPEENAEFCMEDAKKINRKYARIYLNEVLKDMREIKYVPAFKKS</sequence>
<keyword evidence="2" id="KW-1185">Reference proteome</keyword>
<dbReference type="AlphaFoldDB" id="A0A1R2CSB6"/>
<proteinExistence type="predicted"/>
<reference evidence="1 2" key="1">
    <citation type="submission" date="2016-11" db="EMBL/GenBank/DDBJ databases">
        <title>The macronuclear genome of Stentor coeruleus: a giant cell with tiny introns.</title>
        <authorList>
            <person name="Slabodnick M."/>
            <person name="Ruby J.G."/>
            <person name="Reiff S.B."/>
            <person name="Swart E.C."/>
            <person name="Gosai S."/>
            <person name="Prabakaran S."/>
            <person name="Witkowska E."/>
            <person name="Larue G.E."/>
            <person name="Fisher S."/>
            <person name="Freeman R.M."/>
            <person name="Gunawardena J."/>
            <person name="Chu W."/>
            <person name="Stover N.A."/>
            <person name="Gregory B.D."/>
            <person name="Nowacki M."/>
            <person name="Derisi J."/>
            <person name="Roy S.W."/>
            <person name="Marshall W.F."/>
            <person name="Sood P."/>
        </authorList>
    </citation>
    <scope>NUCLEOTIDE SEQUENCE [LARGE SCALE GENOMIC DNA]</scope>
    <source>
        <strain evidence="1">WM001</strain>
    </source>
</reference>
<dbReference type="Proteomes" id="UP000187209">
    <property type="component" value="Unassembled WGS sequence"/>
</dbReference>
<organism evidence="1 2">
    <name type="scientific">Stentor coeruleus</name>
    <dbReference type="NCBI Taxonomy" id="5963"/>
    <lineage>
        <taxon>Eukaryota</taxon>
        <taxon>Sar</taxon>
        <taxon>Alveolata</taxon>
        <taxon>Ciliophora</taxon>
        <taxon>Postciliodesmatophora</taxon>
        <taxon>Heterotrichea</taxon>
        <taxon>Heterotrichida</taxon>
        <taxon>Stentoridae</taxon>
        <taxon>Stentor</taxon>
    </lineage>
</organism>
<dbReference type="EMBL" id="MPUH01000072">
    <property type="protein sequence ID" value="OMJ91897.1"/>
    <property type="molecule type" value="Genomic_DNA"/>
</dbReference>
<comment type="caution">
    <text evidence="1">The sequence shown here is derived from an EMBL/GenBank/DDBJ whole genome shotgun (WGS) entry which is preliminary data.</text>
</comment>
<evidence type="ECO:0000313" key="2">
    <source>
        <dbReference type="Proteomes" id="UP000187209"/>
    </source>
</evidence>
<accession>A0A1R2CSB6</accession>